<comment type="function">
    <text evidence="4">Necessary for the splicing of pre-mRNA. Has a role in the recognition of the branch site (5'-UACUAAC-3'), the pyrimidine tract and the 3'-splice site at the 3'-end of introns.</text>
</comment>
<dbReference type="PROSITE" id="PS50158">
    <property type="entry name" value="ZF_CCHC"/>
    <property type="match status" value="2"/>
</dbReference>
<keyword evidence="4" id="KW-0862">Zinc</keyword>
<name>A0A8H6SC43_9AGAR</name>
<evidence type="ECO:0000256" key="2">
    <source>
        <dbReference type="ARBA" id="ARBA00022884"/>
    </source>
</evidence>
<dbReference type="GO" id="GO:0045131">
    <property type="term" value="F:pre-mRNA branch point binding"/>
    <property type="evidence" value="ECO:0007669"/>
    <property type="project" value="UniProtKB-UniRule"/>
</dbReference>
<dbReference type="Gene3D" id="4.10.60.10">
    <property type="entry name" value="Zinc finger, CCHC-type"/>
    <property type="match status" value="1"/>
</dbReference>
<dbReference type="GO" id="GO:0008270">
    <property type="term" value="F:zinc ion binding"/>
    <property type="evidence" value="ECO:0007669"/>
    <property type="project" value="UniProtKB-UniRule"/>
</dbReference>
<dbReference type="GeneID" id="59348273"/>
<dbReference type="InterPro" id="IPR055256">
    <property type="entry name" value="KH_1_KHDC4/BBP-like"/>
</dbReference>
<dbReference type="Pfam" id="PF22675">
    <property type="entry name" value="KH-I_KHDC4-BBP"/>
    <property type="match status" value="1"/>
</dbReference>
<dbReference type="InterPro" id="IPR001878">
    <property type="entry name" value="Znf_CCHC"/>
</dbReference>
<feature type="compositionally biased region" description="Basic and acidic residues" evidence="5">
    <location>
        <begin position="16"/>
        <end position="28"/>
    </location>
</feature>
<evidence type="ECO:0000259" key="6">
    <source>
        <dbReference type="PROSITE" id="PS50158"/>
    </source>
</evidence>
<keyword evidence="4" id="KW-0508">mRNA splicing</keyword>
<evidence type="ECO:0000256" key="3">
    <source>
        <dbReference type="PROSITE-ProRule" id="PRU00047"/>
    </source>
</evidence>
<keyword evidence="4" id="KW-0479">Metal-binding</keyword>
<feature type="domain" description="CCHC-type" evidence="6">
    <location>
        <begin position="95"/>
        <end position="110"/>
    </location>
</feature>
<dbReference type="RefSeq" id="XP_037217169.1">
    <property type="nucleotide sequence ID" value="XM_037365757.1"/>
</dbReference>
<organism evidence="7 8">
    <name type="scientific">Mycena indigotica</name>
    <dbReference type="NCBI Taxonomy" id="2126181"/>
    <lineage>
        <taxon>Eukaryota</taxon>
        <taxon>Fungi</taxon>
        <taxon>Dikarya</taxon>
        <taxon>Basidiomycota</taxon>
        <taxon>Agaricomycotina</taxon>
        <taxon>Agaricomycetes</taxon>
        <taxon>Agaricomycetidae</taxon>
        <taxon>Agaricales</taxon>
        <taxon>Marasmiineae</taxon>
        <taxon>Mycenaceae</taxon>
        <taxon>Mycena</taxon>
    </lineage>
</organism>
<dbReference type="InterPro" id="IPR036612">
    <property type="entry name" value="KH_dom_type_1_sf"/>
</dbReference>
<dbReference type="InterPro" id="IPR036875">
    <property type="entry name" value="Znf_CCHC_sf"/>
</dbReference>
<accession>A0A8H6SC43</accession>
<dbReference type="EMBL" id="JACAZF010000008">
    <property type="protein sequence ID" value="KAF7296810.1"/>
    <property type="molecule type" value="Genomic_DNA"/>
</dbReference>
<dbReference type="SMART" id="SM00343">
    <property type="entry name" value="ZnF_C2HC"/>
    <property type="match status" value="2"/>
</dbReference>
<comment type="caution">
    <text evidence="7">The sequence shown here is derived from an EMBL/GenBank/DDBJ whole genome shotgun (WGS) entry which is preliminary data.</text>
</comment>
<keyword evidence="1 4" id="KW-0507">mRNA processing</keyword>
<dbReference type="Proteomes" id="UP000636479">
    <property type="component" value="Unassembled WGS sequence"/>
</dbReference>
<dbReference type="Pfam" id="PF00098">
    <property type="entry name" value="zf-CCHC"/>
    <property type="match status" value="2"/>
</dbReference>
<gene>
    <name evidence="7" type="ORF">MIND_00912000</name>
</gene>
<keyword evidence="4" id="KW-0747">Spliceosome</keyword>
<dbReference type="GO" id="GO:0003729">
    <property type="term" value="F:mRNA binding"/>
    <property type="evidence" value="ECO:0007669"/>
    <property type="project" value="TreeGrafter"/>
</dbReference>
<feature type="region of interest" description="Disordered" evidence="5">
    <location>
        <begin position="1"/>
        <end position="31"/>
    </location>
</feature>
<dbReference type="GO" id="GO:0005681">
    <property type="term" value="C:spliceosomal complex"/>
    <property type="evidence" value="ECO:0007669"/>
    <property type="project" value="UniProtKB-KW"/>
</dbReference>
<proteinExistence type="inferred from homology"/>
<sequence>MERESGAKISIRGKGSVKDGKTRPADRADDAEEDLHCLVTADTQDKVAACVKLINKVIETAASTPESENELKRKQLRELAAICGTLRDDEKQIVCRKCGGEGHRQYDCPEFTRMAGIGVGVVCRACGGAGHVVRDCAQRKGLSDMAGFDAAYADLMVELGQGAVPAQAGGAKIPPWRRPENWLTSTNNSQASGYRAQTHYGIIPGVYNPGYMYGSSGYWQQ</sequence>
<dbReference type="SUPFAM" id="SSF57756">
    <property type="entry name" value="Retrovirus zinc finger-like domains"/>
    <property type="match status" value="1"/>
</dbReference>
<comment type="similarity">
    <text evidence="4">Belongs to the BBP/SF1 family.</text>
</comment>
<keyword evidence="3 4" id="KW-0863">Zinc-finger</keyword>
<keyword evidence="4" id="KW-0539">Nucleus</keyword>
<dbReference type="SUPFAM" id="SSF54791">
    <property type="entry name" value="Eukaryotic type KH-domain (KH-domain type I)"/>
    <property type="match status" value="1"/>
</dbReference>
<comment type="subcellular location">
    <subcellularLocation>
        <location evidence="4">Nucleus</location>
    </subcellularLocation>
</comment>
<dbReference type="AlphaFoldDB" id="A0A8H6SC43"/>
<feature type="domain" description="CCHC-type" evidence="6">
    <location>
        <begin position="123"/>
        <end position="138"/>
    </location>
</feature>
<protein>
    <recommendedName>
        <fullName evidence="4">Branchpoint-bridging protein</fullName>
    </recommendedName>
</protein>
<evidence type="ECO:0000256" key="4">
    <source>
        <dbReference type="RuleBase" id="RU367126"/>
    </source>
</evidence>
<evidence type="ECO:0000313" key="7">
    <source>
        <dbReference type="EMBL" id="KAF7296810.1"/>
    </source>
</evidence>
<dbReference type="InterPro" id="IPR045071">
    <property type="entry name" value="BBP-like"/>
</dbReference>
<evidence type="ECO:0000256" key="5">
    <source>
        <dbReference type="SAM" id="MobiDB-lite"/>
    </source>
</evidence>
<dbReference type="PANTHER" id="PTHR11208">
    <property type="entry name" value="RNA-BINDING PROTEIN RELATED"/>
    <property type="match status" value="1"/>
</dbReference>
<dbReference type="OrthoDB" id="6777263at2759"/>
<keyword evidence="8" id="KW-1185">Reference proteome</keyword>
<keyword evidence="2" id="KW-0694">RNA-binding</keyword>
<dbReference type="GO" id="GO:0048024">
    <property type="term" value="P:regulation of mRNA splicing, via spliceosome"/>
    <property type="evidence" value="ECO:0007669"/>
    <property type="project" value="TreeGrafter"/>
</dbReference>
<dbReference type="GO" id="GO:0000398">
    <property type="term" value="P:mRNA splicing, via spliceosome"/>
    <property type="evidence" value="ECO:0007669"/>
    <property type="project" value="UniProtKB-UniRule"/>
</dbReference>
<dbReference type="Gene3D" id="3.30.1370.10">
    <property type="entry name" value="K Homology domain, type 1"/>
    <property type="match status" value="1"/>
</dbReference>
<evidence type="ECO:0000313" key="8">
    <source>
        <dbReference type="Proteomes" id="UP000636479"/>
    </source>
</evidence>
<evidence type="ECO:0000256" key="1">
    <source>
        <dbReference type="ARBA" id="ARBA00022664"/>
    </source>
</evidence>
<dbReference type="PANTHER" id="PTHR11208:SF45">
    <property type="entry name" value="SPLICING FACTOR 1"/>
    <property type="match status" value="1"/>
</dbReference>
<reference evidence="7" key="1">
    <citation type="submission" date="2020-05" db="EMBL/GenBank/DDBJ databases">
        <title>Mycena genomes resolve the evolution of fungal bioluminescence.</title>
        <authorList>
            <person name="Tsai I.J."/>
        </authorList>
    </citation>
    <scope>NUCLEOTIDE SEQUENCE</scope>
    <source>
        <strain evidence="7">171206Taipei</strain>
    </source>
</reference>